<dbReference type="PROSITE" id="PS51257">
    <property type="entry name" value="PROKAR_LIPOPROTEIN"/>
    <property type="match status" value="1"/>
</dbReference>
<protein>
    <submittedName>
        <fullName evidence="1">Uncharacterized protein</fullName>
    </submittedName>
</protein>
<accession>A0AAU7PL88</accession>
<proteinExistence type="predicted"/>
<name>A0AAU7PL88_9FIRM</name>
<reference evidence="1" key="1">
    <citation type="submission" date="2024-06" db="EMBL/GenBank/DDBJ databases">
        <title>Lacrimispora cavernae sp. nov., a novel anaerobe isolated from bat guano pile inside a cave.</title>
        <authorList>
            <person name="Miller S.L."/>
            <person name="Lu N."/>
            <person name="King J."/>
            <person name="Sankaranarayanan K."/>
            <person name="Lawson P.A."/>
        </authorList>
    </citation>
    <scope>NUCLEOTIDE SEQUENCE</scope>
    <source>
        <strain evidence="1">BS-2</strain>
    </source>
</reference>
<organism evidence="1">
    <name type="scientific">Lacrimispora sp. BS-2</name>
    <dbReference type="NCBI Taxonomy" id="3151850"/>
    <lineage>
        <taxon>Bacteria</taxon>
        <taxon>Bacillati</taxon>
        <taxon>Bacillota</taxon>
        <taxon>Clostridia</taxon>
        <taxon>Lachnospirales</taxon>
        <taxon>Lachnospiraceae</taxon>
        <taxon>Lacrimispora</taxon>
    </lineage>
</organism>
<gene>
    <name evidence="1" type="ORF">ABFV83_11065</name>
</gene>
<dbReference type="EMBL" id="CP157940">
    <property type="protein sequence ID" value="XBS52381.1"/>
    <property type="molecule type" value="Genomic_DNA"/>
</dbReference>
<evidence type="ECO:0000313" key="1">
    <source>
        <dbReference type="EMBL" id="XBS52381.1"/>
    </source>
</evidence>
<dbReference type="RefSeq" id="WP_349943848.1">
    <property type="nucleotide sequence ID" value="NZ_CP157940.1"/>
</dbReference>
<dbReference type="AlphaFoldDB" id="A0AAU7PL88"/>
<sequence>MRNKLKKRLCLDIAVATIFVFATVFLSSCKNLDRETNRNQNPAMQEVLESIADENGGGESAMRHSTGEVSFEIYLGWSKIEDSECFLDKERTKVYGLNASSPLGSFTPEECFSVLVEYYQEEDYFKLLDQNESLTQWYSEEGVLCYLGAITGEMEGGYTYTEVVIAPQKNLVLTFMGQTSYIDIDKDTESTIKMNVTKLRESLMFEMGNADYVSGNTYLYDDGSELCLHEDGTFAYYEKEEEHETQYLAGTYETFYGQPAFDQVATMTEYGLEKEELEQMLSANMNGYIPGGNRPIDYMYATNPDMTDTRPRYQICRDTFYAVIFHNTVYVNTEGEQEEIEKDTLHIGYYVPELNIVDMTNCSAASHATWTYKGKTE</sequence>